<accession>A0AAE8SVX9</accession>
<keyword evidence="5" id="KW-0175">Coiled coil</keyword>
<evidence type="ECO:0000259" key="6">
    <source>
        <dbReference type="PROSITE" id="PS50865"/>
    </source>
</evidence>
<evidence type="ECO:0000256" key="2">
    <source>
        <dbReference type="ARBA" id="ARBA00022771"/>
    </source>
</evidence>
<dbReference type="Pfam" id="PF01753">
    <property type="entry name" value="zf-MYND"/>
    <property type="match status" value="1"/>
</dbReference>
<name>A0AAE8SVX9_9PEZI</name>
<keyword evidence="1" id="KW-0479">Metal-binding</keyword>
<keyword evidence="2 4" id="KW-0863">Zinc-finger</keyword>
<dbReference type="AlphaFoldDB" id="A0AAE8SVX9"/>
<proteinExistence type="predicted"/>
<keyword evidence="3" id="KW-0862">Zinc</keyword>
<reference evidence="7" key="1">
    <citation type="submission" date="2018-03" db="EMBL/GenBank/DDBJ databases">
        <authorList>
            <person name="Guldener U."/>
        </authorList>
    </citation>
    <scope>NUCLEOTIDE SEQUENCE</scope>
</reference>
<comment type="caution">
    <text evidence="7">The sequence shown here is derived from an EMBL/GenBank/DDBJ whole genome shotgun (WGS) entry which is preliminary data.</text>
</comment>
<feature type="coiled-coil region" evidence="5">
    <location>
        <begin position="47"/>
        <end position="74"/>
    </location>
</feature>
<feature type="domain" description="MYND-type" evidence="6">
    <location>
        <begin position="14"/>
        <end position="51"/>
    </location>
</feature>
<keyword evidence="8" id="KW-1185">Reference proteome</keyword>
<sequence>MPPKGTNDLAPRGCEVCHQRDRLLRCTGCLTVYYCSRDHQVSDRPAHKNACVDVKKARAELERIEQKLRTETASGPFGPDIFISQAGHFWSIDETRPYLEARCRLAETIFRRFGFDPGRVDGVQAALDHFMEVSRLARSETMGIRCLIPAFLIRLGRDQEAYDFLKAWAISRGRPDANGGGDMPHPEIKGANVLEPLHNGWTEAGQIDLHDAVVMTVIKFRVLSDLQRMQNAARGLADTFPREITDLIRRELVGSAVVTRPEVLSLDTAELGRLIDSIKFQIKRLFNAVHVRNSHLWEMLLVTLTTGGVRDTDPAETSIPGTRGEAFMTISQSLEAWVEVPNAPHQIKGVIRAMLTDGEVLDRMRAAMMGRR</sequence>
<dbReference type="EMBL" id="ONZQ02000008">
    <property type="protein sequence ID" value="SPO03241.1"/>
    <property type="molecule type" value="Genomic_DNA"/>
</dbReference>
<protein>
    <recommendedName>
        <fullName evidence="6">MYND-type domain-containing protein</fullName>
    </recommendedName>
</protein>
<evidence type="ECO:0000256" key="5">
    <source>
        <dbReference type="SAM" id="Coils"/>
    </source>
</evidence>
<evidence type="ECO:0000256" key="3">
    <source>
        <dbReference type="ARBA" id="ARBA00022833"/>
    </source>
</evidence>
<dbReference type="GO" id="GO:0008270">
    <property type="term" value="F:zinc ion binding"/>
    <property type="evidence" value="ECO:0007669"/>
    <property type="project" value="UniProtKB-KW"/>
</dbReference>
<dbReference type="SUPFAM" id="SSF144232">
    <property type="entry name" value="HIT/MYND zinc finger-like"/>
    <property type="match status" value="1"/>
</dbReference>
<dbReference type="InterPro" id="IPR002893">
    <property type="entry name" value="Znf_MYND"/>
</dbReference>
<dbReference type="PROSITE" id="PS01360">
    <property type="entry name" value="ZF_MYND_1"/>
    <property type="match status" value="1"/>
</dbReference>
<dbReference type="PROSITE" id="PS50865">
    <property type="entry name" value="ZF_MYND_2"/>
    <property type="match status" value="1"/>
</dbReference>
<gene>
    <name evidence="7" type="ORF">DNG_05923</name>
</gene>
<organism evidence="7 8">
    <name type="scientific">Cephalotrichum gorgonifer</name>
    <dbReference type="NCBI Taxonomy" id="2041049"/>
    <lineage>
        <taxon>Eukaryota</taxon>
        <taxon>Fungi</taxon>
        <taxon>Dikarya</taxon>
        <taxon>Ascomycota</taxon>
        <taxon>Pezizomycotina</taxon>
        <taxon>Sordariomycetes</taxon>
        <taxon>Hypocreomycetidae</taxon>
        <taxon>Microascales</taxon>
        <taxon>Microascaceae</taxon>
        <taxon>Cephalotrichum</taxon>
    </lineage>
</organism>
<evidence type="ECO:0000256" key="4">
    <source>
        <dbReference type="PROSITE-ProRule" id="PRU00134"/>
    </source>
</evidence>
<evidence type="ECO:0000256" key="1">
    <source>
        <dbReference type="ARBA" id="ARBA00022723"/>
    </source>
</evidence>
<dbReference type="Proteomes" id="UP001187682">
    <property type="component" value="Unassembled WGS sequence"/>
</dbReference>
<dbReference type="Gene3D" id="6.10.140.2220">
    <property type="match status" value="1"/>
</dbReference>
<evidence type="ECO:0000313" key="7">
    <source>
        <dbReference type="EMBL" id="SPO03241.1"/>
    </source>
</evidence>
<evidence type="ECO:0000313" key="8">
    <source>
        <dbReference type="Proteomes" id="UP001187682"/>
    </source>
</evidence>